<name>A0ABU6QHR2_9FABA</name>
<sequence length="90" mass="10185">MYRGVFVWPVTSSGPGYARFLLSWAYHRIHAYRPQGDFDESRFHWSRGPDVADDFEPMPGVHADEASLGLAGPSHPTPDTQPARVIPRHR</sequence>
<evidence type="ECO:0000313" key="3">
    <source>
        <dbReference type="Proteomes" id="UP001341840"/>
    </source>
</evidence>
<evidence type="ECO:0000256" key="1">
    <source>
        <dbReference type="SAM" id="MobiDB-lite"/>
    </source>
</evidence>
<dbReference type="Proteomes" id="UP001341840">
    <property type="component" value="Unassembled WGS sequence"/>
</dbReference>
<accession>A0ABU6QHR2</accession>
<gene>
    <name evidence="2" type="ORF">PIB30_051666</name>
</gene>
<proteinExistence type="predicted"/>
<organism evidence="2 3">
    <name type="scientific">Stylosanthes scabra</name>
    <dbReference type="NCBI Taxonomy" id="79078"/>
    <lineage>
        <taxon>Eukaryota</taxon>
        <taxon>Viridiplantae</taxon>
        <taxon>Streptophyta</taxon>
        <taxon>Embryophyta</taxon>
        <taxon>Tracheophyta</taxon>
        <taxon>Spermatophyta</taxon>
        <taxon>Magnoliopsida</taxon>
        <taxon>eudicotyledons</taxon>
        <taxon>Gunneridae</taxon>
        <taxon>Pentapetalae</taxon>
        <taxon>rosids</taxon>
        <taxon>fabids</taxon>
        <taxon>Fabales</taxon>
        <taxon>Fabaceae</taxon>
        <taxon>Papilionoideae</taxon>
        <taxon>50 kb inversion clade</taxon>
        <taxon>dalbergioids sensu lato</taxon>
        <taxon>Dalbergieae</taxon>
        <taxon>Pterocarpus clade</taxon>
        <taxon>Stylosanthes</taxon>
    </lineage>
</organism>
<evidence type="ECO:0000313" key="2">
    <source>
        <dbReference type="EMBL" id="MED6111363.1"/>
    </source>
</evidence>
<reference evidence="2 3" key="1">
    <citation type="journal article" date="2023" name="Plants (Basel)">
        <title>Bridging the Gap: Combining Genomics and Transcriptomics Approaches to Understand Stylosanthes scabra, an Orphan Legume from the Brazilian Caatinga.</title>
        <authorList>
            <person name="Ferreira-Neto J.R.C."/>
            <person name="da Silva M.D."/>
            <person name="Binneck E."/>
            <person name="de Melo N.F."/>
            <person name="da Silva R.H."/>
            <person name="de Melo A.L.T.M."/>
            <person name="Pandolfi V."/>
            <person name="Bustamante F.O."/>
            <person name="Brasileiro-Vidal A.C."/>
            <person name="Benko-Iseppon A.M."/>
        </authorList>
    </citation>
    <scope>NUCLEOTIDE SEQUENCE [LARGE SCALE GENOMIC DNA]</scope>
    <source>
        <tissue evidence="2">Leaves</tissue>
    </source>
</reference>
<dbReference type="EMBL" id="JASCZI010000368">
    <property type="protein sequence ID" value="MED6111363.1"/>
    <property type="molecule type" value="Genomic_DNA"/>
</dbReference>
<feature type="region of interest" description="Disordered" evidence="1">
    <location>
        <begin position="57"/>
        <end position="90"/>
    </location>
</feature>
<protein>
    <submittedName>
        <fullName evidence="2">Uncharacterized protein</fullName>
    </submittedName>
</protein>
<comment type="caution">
    <text evidence="2">The sequence shown here is derived from an EMBL/GenBank/DDBJ whole genome shotgun (WGS) entry which is preliminary data.</text>
</comment>
<keyword evidence="3" id="KW-1185">Reference proteome</keyword>